<dbReference type="HOGENOM" id="CLU_1474579_0_0_14"/>
<dbReference type="GeneID" id="29672249"/>
<evidence type="ECO:0000313" key="1">
    <source>
        <dbReference type="EMBL" id="ACA32883.1"/>
    </source>
</evidence>
<dbReference type="KEGG" id="upa:UPA3_0445"/>
<accession>A0A2C9DYB4</accession>
<gene>
    <name evidence="1" type="ordered locus">UPA3_0445</name>
</gene>
<dbReference type="EMBL" id="CP000942">
    <property type="protein sequence ID" value="ACA32883.1"/>
    <property type="molecule type" value="Genomic_DNA"/>
</dbReference>
<sequence>MGSSLFKNNVLKDRKIAKQELQQWALKIKNKYPNANYFFKLHPIYNQNQVLDYIQEITNGIFKPIILDAKTPWENILLKDYLSIKNNKAVLFKNKNTPNFSLWGFQPTTSALLTSFDFIRNNTKLTNDEAQSIIGFDNFLLGKNYDILRRDYEPNKDYTNENLQILERIYGQLIFAKILKKFF</sequence>
<dbReference type="Proteomes" id="UP000002162">
    <property type="component" value="Chromosome"/>
</dbReference>
<dbReference type="RefSeq" id="WP_010891767.1">
    <property type="nucleotide sequence ID" value="NC_010503.1"/>
</dbReference>
<proteinExistence type="predicted"/>
<dbReference type="AlphaFoldDB" id="A0A2C9DYB4"/>
<reference evidence="1 2" key="1">
    <citation type="submission" date="2008-02" db="EMBL/GenBank/DDBJ databases">
        <title>Genome sequence of Ureaplasma parvum serovar 3.</title>
        <authorList>
            <person name="Methe B.A."/>
            <person name="Glass J."/>
            <person name="Waites K."/>
            <person name="Shrivastava S."/>
        </authorList>
    </citation>
    <scope>NUCLEOTIDE SEQUENCE [LARGE SCALE GENOMIC DNA]</scope>
    <source>
        <strain evidence="2">ATCC 27815 / 27 / NCTC 11736</strain>
    </source>
</reference>
<name>A0A2C9DYB4_UREP2</name>
<evidence type="ECO:0000313" key="2">
    <source>
        <dbReference type="Proteomes" id="UP000002162"/>
    </source>
</evidence>
<organism evidence="1 2">
    <name type="scientific">Ureaplasma parvum serovar 3 (strain ATCC 27815 / 27 / NCTC 11736)</name>
    <dbReference type="NCBI Taxonomy" id="505682"/>
    <lineage>
        <taxon>Bacteria</taxon>
        <taxon>Bacillati</taxon>
        <taxon>Mycoplasmatota</taxon>
        <taxon>Mycoplasmoidales</taxon>
        <taxon>Mycoplasmoidaceae</taxon>
        <taxon>Ureaplasma</taxon>
    </lineage>
</organism>
<protein>
    <submittedName>
        <fullName evidence="1">Uncharacterized protein</fullName>
    </submittedName>
</protein>